<proteinExistence type="inferred from homology"/>
<dbReference type="PROSITE" id="PS50005">
    <property type="entry name" value="TPR"/>
    <property type="match status" value="1"/>
</dbReference>
<dbReference type="InterPro" id="IPR000792">
    <property type="entry name" value="Tscrpt_reg_LuxR_C"/>
</dbReference>
<dbReference type="SUPFAM" id="SSF46894">
    <property type="entry name" value="C-terminal effector domain of the bipartite response regulators"/>
    <property type="match status" value="1"/>
</dbReference>
<dbReference type="SMART" id="SM00028">
    <property type="entry name" value="TPR"/>
    <property type="match status" value="3"/>
</dbReference>
<evidence type="ECO:0000313" key="10">
    <source>
        <dbReference type="Proteomes" id="UP001596043"/>
    </source>
</evidence>
<evidence type="ECO:0000256" key="6">
    <source>
        <dbReference type="PROSITE-ProRule" id="PRU00339"/>
    </source>
</evidence>
<dbReference type="PANTHER" id="PTHR46630">
    <property type="entry name" value="TETRATRICOPEPTIDE REPEAT PROTEIN 29"/>
    <property type="match status" value="1"/>
</dbReference>
<keyword evidence="7" id="KW-0472">Membrane</keyword>
<dbReference type="SMART" id="SM00421">
    <property type="entry name" value="HTH_LUXR"/>
    <property type="match status" value="1"/>
</dbReference>
<evidence type="ECO:0000256" key="2">
    <source>
        <dbReference type="ARBA" id="ARBA00022490"/>
    </source>
</evidence>
<dbReference type="RefSeq" id="WP_379980567.1">
    <property type="nucleotide sequence ID" value="NZ_JBHSFV010000010.1"/>
</dbReference>
<keyword evidence="3" id="KW-0677">Repeat</keyword>
<dbReference type="Pfam" id="PF13181">
    <property type="entry name" value="TPR_8"/>
    <property type="match status" value="1"/>
</dbReference>
<dbReference type="EMBL" id="JBHSFV010000010">
    <property type="protein sequence ID" value="MFC4635395.1"/>
    <property type="molecule type" value="Genomic_DNA"/>
</dbReference>
<dbReference type="InterPro" id="IPR016032">
    <property type="entry name" value="Sig_transdc_resp-reg_C-effctor"/>
</dbReference>
<dbReference type="SUPFAM" id="SSF48452">
    <property type="entry name" value="TPR-like"/>
    <property type="match status" value="2"/>
</dbReference>
<evidence type="ECO:0000256" key="1">
    <source>
        <dbReference type="ARBA" id="ARBA00004496"/>
    </source>
</evidence>
<feature type="domain" description="HTH luxR-type" evidence="8">
    <location>
        <begin position="530"/>
        <end position="590"/>
    </location>
</feature>
<keyword evidence="4 6" id="KW-0802">TPR repeat</keyword>
<evidence type="ECO:0000259" key="8">
    <source>
        <dbReference type="SMART" id="SM00421"/>
    </source>
</evidence>
<feature type="transmembrane region" description="Helical" evidence="7">
    <location>
        <begin position="417"/>
        <end position="436"/>
    </location>
</feature>
<keyword evidence="7" id="KW-0812">Transmembrane</keyword>
<evidence type="ECO:0000256" key="3">
    <source>
        <dbReference type="ARBA" id="ARBA00022737"/>
    </source>
</evidence>
<dbReference type="Pfam" id="PF13176">
    <property type="entry name" value="TPR_7"/>
    <property type="match status" value="1"/>
</dbReference>
<name>A0ABV9I0X0_9FLAO</name>
<dbReference type="InterPro" id="IPR019734">
    <property type="entry name" value="TPR_rpt"/>
</dbReference>
<dbReference type="Proteomes" id="UP001596043">
    <property type="component" value="Unassembled WGS sequence"/>
</dbReference>
<protein>
    <recommendedName>
        <fullName evidence="8">HTH luxR-type domain-containing protein</fullName>
    </recommendedName>
</protein>
<evidence type="ECO:0000256" key="5">
    <source>
        <dbReference type="ARBA" id="ARBA00038253"/>
    </source>
</evidence>
<keyword evidence="10" id="KW-1185">Reference proteome</keyword>
<dbReference type="InterPro" id="IPR036388">
    <property type="entry name" value="WH-like_DNA-bd_sf"/>
</dbReference>
<reference evidence="10" key="1">
    <citation type="journal article" date="2019" name="Int. J. Syst. Evol. Microbiol.">
        <title>The Global Catalogue of Microorganisms (GCM) 10K type strain sequencing project: providing services to taxonomists for standard genome sequencing and annotation.</title>
        <authorList>
            <consortium name="The Broad Institute Genomics Platform"/>
            <consortium name="The Broad Institute Genome Sequencing Center for Infectious Disease"/>
            <person name="Wu L."/>
            <person name="Ma J."/>
        </authorList>
    </citation>
    <scope>NUCLEOTIDE SEQUENCE [LARGE SCALE GENOMIC DNA]</scope>
    <source>
        <strain evidence="10">YJ-61-S</strain>
    </source>
</reference>
<dbReference type="Gene3D" id="1.10.10.10">
    <property type="entry name" value="Winged helix-like DNA-binding domain superfamily/Winged helix DNA-binding domain"/>
    <property type="match status" value="1"/>
</dbReference>
<accession>A0ABV9I0X0</accession>
<dbReference type="PANTHER" id="PTHR46630:SF1">
    <property type="entry name" value="TETRATRICOPEPTIDE REPEAT PROTEIN 29"/>
    <property type="match status" value="1"/>
</dbReference>
<dbReference type="Gene3D" id="1.25.40.10">
    <property type="entry name" value="Tetratricopeptide repeat domain"/>
    <property type="match status" value="2"/>
</dbReference>
<evidence type="ECO:0000256" key="7">
    <source>
        <dbReference type="SAM" id="Phobius"/>
    </source>
</evidence>
<feature type="repeat" description="TPR" evidence="6">
    <location>
        <begin position="187"/>
        <end position="220"/>
    </location>
</feature>
<dbReference type="InterPro" id="IPR051476">
    <property type="entry name" value="Bac_ResReg_Asp_Phosphatase"/>
</dbReference>
<keyword evidence="2" id="KW-0963">Cytoplasm</keyword>
<evidence type="ECO:0000256" key="4">
    <source>
        <dbReference type="ARBA" id="ARBA00022803"/>
    </source>
</evidence>
<comment type="similarity">
    <text evidence="5">Belongs to the Rap family.</text>
</comment>
<keyword evidence="7" id="KW-1133">Transmembrane helix</keyword>
<comment type="subcellular location">
    <subcellularLocation>
        <location evidence="1">Cytoplasm</location>
    </subcellularLocation>
</comment>
<comment type="caution">
    <text evidence="9">The sequence shown here is derived from an EMBL/GenBank/DDBJ whole genome shotgun (WGS) entry which is preliminary data.</text>
</comment>
<evidence type="ECO:0000313" key="9">
    <source>
        <dbReference type="EMBL" id="MFC4635395.1"/>
    </source>
</evidence>
<dbReference type="InterPro" id="IPR011990">
    <property type="entry name" value="TPR-like_helical_dom_sf"/>
</dbReference>
<gene>
    <name evidence="9" type="ORF">ACFO3O_15910</name>
</gene>
<organism evidence="9 10">
    <name type="scientific">Dokdonia ponticola</name>
    <dbReference type="NCBI Taxonomy" id="2041041"/>
    <lineage>
        <taxon>Bacteria</taxon>
        <taxon>Pseudomonadati</taxon>
        <taxon>Bacteroidota</taxon>
        <taxon>Flavobacteriia</taxon>
        <taxon>Flavobacteriales</taxon>
        <taxon>Flavobacteriaceae</taxon>
        <taxon>Dokdonia</taxon>
    </lineage>
</organism>
<sequence>MRVLSILICLLSTTSLWSQNYYKVLSDDLKSRIDQGDKCLKSKDEGCLKIYDQVLELAATLPDSTLAMTYHEVGVSLSRYGQLPDFLRYLNQGISQTNGNKHPTVTATLYRKKAYAFARMGPTDSIIPTIDKAIAWGKVGGDYESISEAYIQKADLLHRMGNSKEALELLTEAKSYVLKSGLKEQIAGIDFTMGNIYLSNYDFEEAQKTFSETLELLSDDSQLYHLTLVNWSVAMVHLDRVQPVIDKLPKAIDFFKGRNLEWTAKTHLAHAYSKLEQYDKSIPLLEQCLAAAEQIYDPGIISLNNRLLAKAYLETDNAAKALPHAKAAYLFEKEKESLDEQVLGAHVIYAQVLGKNGQKSSAYDIMQHVPLMVDSLNLIAKQREIKRFQELYETEKKVAQIALLEERETNSKLQKGLLGLGLLAALGILGAVWVRFRESAKRTTLERQKLDAELHHKNKELTTHTLHLAKKNEILAELKEKVGQLEGGCDTRAIINKINFDLKDEENWGTFVQYFEQVHTNFSKTVQQKYPTVTPNELRLMALLKMNLTSKEIANMLNISTDGVKKARQRLRKKLEIQPNESLEALVVSL</sequence>